<dbReference type="EMBL" id="AP018448">
    <property type="protein sequence ID" value="BBC29283.1"/>
    <property type="molecule type" value="Genomic_DNA"/>
</dbReference>
<keyword evidence="2" id="KW-0812">Transmembrane</keyword>
<evidence type="ECO:0000256" key="2">
    <source>
        <dbReference type="SAM" id="Phobius"/>
    </source>
</evidence>
<keyword evidence="2" id="KW-0472">Membrane</keyword>
<accession>A0ABN5V8S2</accession>
<evidence type="ECO:0000313" key="4">
    <source>
        <dbReference type="Proteomes" id="UP001321542"/>
    </source>
</evidence>
<evidence type="ECO:0000256" key="1">
    <source>
        <dbReference type="SAM" id="MobiDB-lite"/>
    </source>
</evidence>
<keyword evidence="4" id="KW-1185">Reference proteome</keyword>
<feature type="compositionally biased region" description="Basic and acidic residues" evidence="1">
    <location>
        <begin position="38"/>
        <end position="48"/>
    </location>
</feature>
<sequence length="242" mass="26072">MGSSKAKATNGPKGKNGPKPTNGSNGSDSAKGRSNSPKAREAARRARVEEIRKAEQARERRMRLLTLGVTAAILAGLVGGGWYLIDAADDKEAAKAAPIKGVKSWSDLTQKHVSGTVDYKMTPPVGGDHNEVWVNCDRQVYTKAVPNENAVHAMEHGAVWITYNDDAAKADVDALSERVTNTSYTFMSPHEDQSSPIVLSAWEHQLKVDKSSDPRVAKFLDKYVQGEQTPEPGAACTNGMTP</sequence>
<feature type="region of interest" description="Disordered" evidence="1">
    <location>
        <begin position="1"/>
        <end position="48"/>
    </location>
</feature>
<evidence type="ECO:0008006" key="5">
    <source>
        <dbReference type="Google" id="ProtNLM"/>
    </source>
</evidence>
<keyword evidence="2" id="KW-1133">Transmembrane helix</keyword>
<proteinExistence type="predicted"/>
<feature type="transmembrane region" description="Helical" evidence="2">
    <location>
        <begin position="64"/>
        <end position="85"/>
    </location>
</feature>
<name>A0ABN5V8S2_9ACTN</name>
<reference evidence="3 4" key="1">
    <citation type="journal article" date="2010" name="ChemBioChem">
        <title>Cloning and characterization of the biosynthetic gene cluster of 16-membered macrolide antibiotic FD-891: involvement of a dual functional cytochrome P450 monooxygenase catalyzing epoxidation and hydroxylation.</title>
        <authorList>
            <person name="Kudo F."/>
            <person name="Motegi A."/>
            <person name="Mizoue K."/>
            <person name="Eguchi T."/>
        </authorList>
    </citation>
    <scope>NUCLEOTIDE SEQUENCE [LARGE SCALE GENOMIC DNA]</scope>
    <source>
        <strain evidence="3 4">A-8890</strain>
    </source>
</reference>
<protein>
    <recommendedName>
        <fullName evidence="5">DUF3105 domain-containing protein</fullName>
    </recommendedName>
</protein>
<dbReference type="InterPro" id="IPR021454">
    <property type="entry name" value="DUF3105"/>
</dbReference>
<feature type="compositionally biased region" description="Polar residues" evidence="1">
    <location>
        <begin position="19"/>
        <end position="37"/>
    </location>
</feature>
<gene>
    <name evidence="3" type="ORF">SGFS_005770</name>
</gene>
<reference evidence="3 4" key="2">
    <citation type="journal article" date="2023" name="ChemBioChem">
        <title>Acyltransferase Domain Exchange between Two Independent Type I Polyketide Synthases in the Same Producer Strain of Macrolide Antibiotics.</title>
        <authorList>
            <person name="Kudo F."/>
            <person name="Kishikawa K."/>
            <person name="Tsuboi K."/>
            <person name="Kido T."/>
            <person name="Usui T."/>
            <person name="Hashimoto J."/>
            <person name="Shin-Ya K."/>
            <person name="Miyanaga A."/>
            <person name="Eguchi T."/>
        </authorList>
    </citation>
    <scope>NUCLEOTIDE SEQUENCE [LARGE SCALE GENOMIC DNA]</scope>
    <source>
        <strain evidence="3 4">A-8890</strain>
    </source>
</reference>
<dbReference type="RefSeq" id="WP_286247321.1">
    <property type="nucleotide sequence ID" value="NZ_AP018448.1"/>
</dbReference>
<dbReference type="Proteomes" id="UP001321542">
    <property type="component" value="Chromosome"/>
</dbReference>
<organism evidence="3 4">
    <name type="scientific">Streptomyces graminofaciens</name>
    <dbReference type="NCBI Taxonomy" id="68212"/>
    <lineage>
        <taxon>Bacteria</taxon>
        <taxon>Bacillati</taxon>
        <taxon>Actinomycetota</taxon>
        <taxon>Actinomycetes</taxon>
        <taxon>Kitasatosporales</taxon>
        <taxon>Streptomycetaceae</taxon>
        <taxon>Streptomyces</taxon>
    </lineage>
</organism>
<evidence type="ECO:0000313" key="3">
    <source>
        <dbReference type="EMBL" id="BBC29283.1"/>
    </source>
</evidence>
<dbReference type="Pfam" id="PF11303">
    <property type="entry name" value="DUF3105"/>
    <property type="match status" value="1"/>
</dbReference>